<dbReference type="EMBL" id="BLAE01000017">
    <property type="protein sequence ID" value="GES09739.1"/>
    <property type="molecule type" value="Genomic_DNA"/>
</dbReference>
<dbReference type="SUPFAM" id="SSF53850">
    <property type="entry name" value="Periplasmic binding protein-like II"/>
    <property type="match status" value="1"/>
</dbReference>
<evidence type="ECO:0000259" key="4">
    <source>
        <dbReference type="Pfam" id="PF09084"/>
    </source>
</evidence>
<dbReference type="PANTHER" id="PTHR30024:SF47">
    <property type="entry name" value="TAURINE-BINDING PERIPLASMIC PROTEIN"/>
    <property type="match status" value="1"/>
</dbReference>
<comment type="subcellular location">
    <subcellularLocation>
        <location evidence="1">Periplasm</location>
    </subcellularLocation>
</comment>
<name>A0A5M3WNL0_9ACTN</name>
<keyword evidence="3" id="KW-0732">Signal</keyword>
<accession>A0A5M3WNL0</accession>
<evidence type="ECO:0000313" key="6">
    <source>
        <dbReference type="Proteomes" id="UP000331127"/>
    </source>
</evidence>
<keyword evidence="6" id="KW-1185">Reference proteome</keyword>
<gene>
    <name evidence="5" type="ORF">Amac_033350</name>
</gene>
<feature type="domain" description="SsuA/THI5-like" evidence="4">
    <location>
        <begin position="18"/>
        <end position="221"/>
    </location>
</feature>
<reference evidence="5 6" key="1">
    <citation type="submission" date="2019-10" db="EMBL/GenBank/DDBJ databases">
        <title>Whole genome shotgun sequence of Acrocarpospora macrocephala NBRC 16266.</title>
        <authorList>
            <person name="Ichikawa N."/>
            <person name="Kimura A."/>
            <person name="Kitahashi Y."/>
            <person name="Komaki H."/>
            <person name="Oguchi A."/>
        </authorList>
    </citation>
    <scope>NUCLEOTIDE SEQUENCE [LARGE SCALE GENOMIC DNA]</scope>
    <source>
        <strain evidence="5 6">NBRC 16266</strain>
    </source>
</reference>
<dbReference type="AlphaFoldDB" id="A0A5M3WNL0"/>
<evidence type="ECO:0000256" key="2">
    <source>
        <dbReference type="ARBA" id="ARBA00010742"/>
    </source>
</evidence>
<dbReference type="GO" id="GO:0042597">
    <property type="term" value="C:periplasmic space"/>
    <property type="evidence" value="ECO:0007669"/>
    <property type="project" value="UniProtKB-SubCell"/>
</dbReference>
<dbReference type="Gene3D" id="3.40.190.10">
    <property type="entry name" value="Periplasmic binding protein-like II"/>
    <property type="match status" value="2"/>
</dbReference>
<comment type="similarity">
    <text evidence="2">Belongs to the bacterial solute-binding protein SsuA/TauA family.</text>
</comment>
<organism evidence="5 6">
    <name type="scientific">Acrocarpospora macrocephala</name>
    <dbReference type="NCBI Taxonomy" id="150177"/>
    <lineage>
        <taxon>Bacteria</taxon>
        <taxon>Bacillati</taxon>
        <taxon>Actinomycetota</taxon>
        <taxon>Actinomycetes</taxon>
        <taxon>Streptosporangiales</taxon>
        <taxon>Streptosporangiaceae</taxon>
        <taxon>Acrocarpospora</taxon>
    </lineage>
</organism>
<dbReference type="Proteomes" id="UP000331127">
    <property type="component" value="Unassembled WGS sequence"/>
</dbReference>
<dbReference type="OrthoDB" id="286202at2"/>
<comment type="caution">
    <text evidence="5">The sequence shown here is derived from an EMBL/GenBank/DDBJ whole genome shotgun (WGS) entry which is preliminary data.</text>
</comment>
<dbReference type="PANTHER" id="PTHR30024">
    <property type="entry name" value="ALIPHATIC SULFONATES-BINDING PROTEIN-RELATED"/>
    <property type="match status" value="1"/>
</dbReference>
<evidence type="ECO:0000256" key="3">
    <source>
        <dbReference type="ARBA" id="ARBA00022729"/>
    </source>
</evidence>
<sequence>MTADLTRVRFAGGAQGFNWLPVFVAEDQGLFAKYGLVIDYLRLGSVDKATSAVRDGTADLAITPPEGAVSDFVSGGALRIVAANSLRLPMSLVAQPGIGGIAELRGKRIGTSSLTEGTAIYTQMMLQPEGLSYPSDYEFVLAGVHTTRWDALQKGEIDCAPQPAPWNFLAERQGYRLIGEVNDVLPEIIFAAVIAHAGWTSRNRDTVTKLVAALAEAHDIVNDPAHDAVTLPIYQRITTPDDPDLAARGLSYTRDMGMWPKNLEVAPTALEATVDVMIRTGLLAPERRAEAAGVLDPSFVAVS</sequence>
<dbReference type="InterPro" id="IPR015168">
    <property type="entry name" value="SsuA/THI5"/>
</dbReference>
<dbReference type="RefSeq" id="WP_155355257.1">
    <property type="nucleotide sequence ID" value="NZ_BAAAHL010000027.1"/>
</dbReference>
<protein>
    <submittedName>
        <fullName evidence="5">ABC transporter substrate-binding protein</fullName>
    </submittedName>
</protein>
<dbReference type="Pfam" id="PF09084">
    <property type="entry name" value="NMT1"/>
    <property type="match status" value="1"/>
</dbReference>
<evidence type="ECO:0000313" key="5">
    <source>
        <dbReference type="EMBL" id="GES09739.1"/>
    </source>
</evidence>
<proteinExistence type="inferred from homology"/>
<evidence type="ECO:0000256" key="1">
    <source>
        <dbReference type="ARBA" id="ARBA00004418"/>
    </source>
</evidence>